<dbReference type="FunFam" id="1.25.40.90:FF:000020">
    <property type="entry name" value="regulation of nuclear pre-mRNA domain-containing protein 2 isoform X1"/>
    <property type="match status" value="1"/>
</dbReference>
<feature type="compositionally biased region" description="Basic and acidic residues" evidence="6">
    <location>
        <begin position="1044"/>
        <end position="1137"/>
    </location>
</feature>
<dbReference type="PANTHER" id="PTHR12460">
    <property type="entry name" value="CYCLIN-DEPENDENT KINASE INHIBITOR-RELATED PROTEIN"/>
    <property type="match status" value="1"/>
</dbReference>
<feature type="compositionally biased region" description="Basic and acidic residues" evidence="6">
    <location>
        <begin position="318"/>
        <end position="329"/>
    </location>
</feature>
<dbReference type="RefSeq" id="XP_010766200.1">
    <property type="nucleotide sequence ID" value="XM_010767898.1"/>
</dbReference>
<keyword evidence="2" id="KW-0597">Phosphoprotein</keyword>
<feature type="compositionally biased region" description="Low complexity" evidence="6">
    <location>
        <begin position="992"/>
        <end position="1007"/>
    </location>
</feature>
<feature type="domain" description="CID" evidence="7">
    <location>
        <begin position="9"/>
        <end position="142"/>
    </location>
</feature>
<dbReference type="SUPFAM" id="SSF48464">
    <property type="entry name" value="ENTH/VHS domain"/>
    <property type="match status" value="1"/>
</dbReference>
<dbReference type="InterPro" id="IPR006569">
    <property type="entry name" value="CID_dom"/>
</dbReference>
<accession>A0A6I9MX93</accession>
<evidence type="ECO:0000256" key="3">
    <source>
        <dbReference type="ARBA" id="ARBA00022990"/>
    </source>
</evidence>
<sequence length="1254" mass="133283">MAAGARASSGGSFESTMGKRFQSVSNTMDSIQGLSTWCIDNKKYHSLIVRHWMKCLKKSDTSQRLNLFYVANDVIQNCKRKNAIVYRTAFAEMLPEAFLLVNTEGDPKVLKAVERIISIWEERGVYAGTLITELRSNLVKEESPPETPVEQKNPVESKADLQSKIVAEFVPQALFDDLSKYKKSLEELDLREKQLAAMRVDICSSDALKRLKDKAGGKKFSKDFEEGSAQLQDFVKFFDQQIKVGPPLMQSLSNADIFYEMQYKEVKIVANAYQTFANRVSHLKRKLDSLKANLPDMDESPIPSPSADAPSPTGSESPFHDLEMAHPDPDLDGCAMEDEADAPAPSPLSSPGGSPKQMETVGQSDNREVEDMELSDEEMDSGGIIVEEQIESPIQPKVSSLKAEAAVAPEQPVTQVPPPALTPAVTPPARNPAVTPPARNPAVTPPARNPAVTPPAVTPPAVTPPAVTPPAVTPPTVTPPVTAPPAAAPPAAAPPAAAPPVTAPPVPAAPVVPLTPPAVTPPAVTPPAVTPPPVTPPVTAPPAAAPPAAAPPVTAPPVPAAPVVPRAAVESVDLGKIGSILNSLNAVMKNTGPLVESPPAGSPAASSLKSPPAAPVAPHEASSLVNLLSKVDMSSADILGALSKVQGRGSLGGISSLLSSPNVSSVSSSIGKIPPLSTSASAAPSQSPSLPPVAPVPSSHSATERLSLSSQAPPKTSNAASALVQALHRDMDLTTEKSPALSSDSLESKIHSFLQGNPAFNAFGISLPTKPVAAADNLSPVTGTDNQGGTPVRDEGGSTPTQDEIMDEPVVVPFTSKTNQSSIGDTVTMAPVAYQNSSQHNNPPQQARLQPGGGPQNGQAYQPYPYGQHNVSEHGMAAPGAHYQQMSAQTGGPGPGVRPPGGAGSTQTMKGFQGGSESGWYGDSYQGGNSQQPRGYNVTGPGEHNSSGLYPYQTETFREPQQLAPQQDAATAPVYFRGTLPPVPKLPPPPQVLDAPPSGNSSMMMPPEQQHPGPGAGMGKAIGPRGDSVISGMIVHDHQHKSMFHPDDSPYELDRPHHPHPEDFHPHPEDFHPHPEDFHPHPEDFHPHLDRPLPSHPEDFPPHPDDLGYQDDPRHHDHYDAHFFQEDNFPHPEDPYHRPGNPPQHYPRVRGPPAPPLSASEDPYYQGHNPRPPHFAPRRPLPPHHHEIRHPGPRPPHRLPHPAHHPHPGGPPHAAFPRFQGPGPRLRGKRPGPRGGGHPGPMFPPKRPFQPPRY</sequence>
<dbReference type="InterPro" id="IPR008942">
    <property type="entry name" value="ENTH_VHS"/>
</dbReference>
<keyword evidence="8" id="KW-1185">Reference proteome</keyword>
<dbReference type="PROSITE" id="PS51391">
    <property type="entry name" value="CID"/>
    <property type="match status" value="1"/>
</dbReference>
<name>A0A6I9MX93_9TELE</name>
<comment type="subunit">
    <text evidence="4">Associates with the RNA polymerase II complex.</text>
</comment>
<dbReference type="KEGG" id="ncc:104942649"/>
<feature type="region of interest" description="Disordered" evidence="6">
    <location>
        <begin position="401"/>
        <end position="552"/>
    </location>
</feature>
<feature type="region of interest" description="Disordered" evidence="6">
    <location>
        <begin position="294"/>
        <end position="379"/>
    </location>
</feature>
<feature type="compositionally biased region" description="Acidic residues" evidence="6">
    <location>
        <begin position="368"/>
        <end position="379"/>
    </location>
</feature>
<feature type="compositionally biased region" description="Low complexity" evidence="6">
    <location>
        <begin position="305"/>
        <end position="315"/>
    </location>
</feature>
<feature type="compositionally biased region" description="Gly residues" evidence="6">
    <location>
        <begin position="891"/>
        <end position="904"/>
    </location>
</feature>
<keyword evidence="1" id="KW-0488">Methylation</keyword>
<feature type="compositionally biased region" description="Pro residues" evidence="6">
    <location>
        <begin position="1140"/>
        <end position="1156"/>
    </location>
</feature>
<feature type="compositionally biased region" description="Low complexity" evidence="6">
    <location>
        <begin position="835"/>
        <end position="846"/>
    </location>
</feature>
<dbReference type="Pfam" id="PF04818">
    <property type="entry name" value="CID"/>
    <property type="match status" value="1"/>
</dbReference>
<feature type="region of interest" description="Disordered" evidence="6">
    <location>
        <begin position="659"/>
        <end position="722"/>
    </location>
</feature>
<feature type="region of interest" description="Disordered" evidence="6">
    <location>
        <begin position="592"/>
        <end position="621"/>
    </location>
</feature>
<keyword evidence="3" id="KW-0007">Acetylation</keyword>
<evidence type="ECO:0000256" key="1">
    <source>
        <dbReference type="ARBA" id="ARBA00022481"/>
    </source>
</evidence>
<dbReference type="GeneID" id="104942649"/>
<feature type="compositionally biased region" description="Pro residues" evidence="6">
    <location>
        <begin position="1241"/>
        <end position="1254"/>
    </location>
</feature>
<evidence type="ECO:0000256" key="2">
    <source>
        <dbReference type="ARBA" id="ARBA00022553"/>
    </source>
</evidence>
<dbReference type="OrthoDB" id="10069473at2759"/>
<organism evidence="8 9">
    <name type="scientific">Notothenia coriiceps</name>
    <name type="common">black rockcod</name>
    <dbReference type="NCBI Taxonomy" id="8208"/>
    <lineage>
        <taxon>Eukaryota</taxon>
        <taxon>Metazoa</taxon>
        <taxon>Chordata</taxon>
        <taxon>Craniata</taxon>
        <taxon>Vertebrata</taxon>
        <taxon>Euteleostomi</taxon>
        <taxon>Actinopterygii</taxon>
        <taxon>Neopterygii</taxon>
        <taxon>Teleostei</taxon>
        <taxon>Neoteleostei</taxon>
        <taxon>Acanthomorphata</taxon>
        <taxon>Eupercaria</taxon>
        <taxon>Perciformes</taxon>
        <taxon>Notothenioidei</taxon>
        <taxon>Nototheniidae</taxon>
        <taxon>Notothenia</taxon>
    </lineage>
</organism>
<dbReference type="Gene3D" id="1.25.40.90">
    <property type="match status" value="1"/>
</dbReference>
<feature type="region of interest" description="Disordered" evidence="6">
    <location>
        <begin position="780"/>
        <end position="807"/>
    </location>
</feature>
<feature type="compositionally biased region" description="Pro residues" evidence="6">
    <location>
        <begin position="981"/>
        <end position="991"/>
    </location>
</feature>
<gene>
    <name evidence="9" type="primary">rprd2a</name>
</gene>
<dbReference type="CTD" id="334701"/>
<dbReference type="PRINTS" id="PR01217">
    <property type="entry name" value="PRICHEXTENSN"/>
</dbReference>
<evidence type="ECO:0000313" key="9">
    <source>
        <dbReference type="RefSeq" id="XP_010766200.1"/>
    </source>
</evidence>
<dbReference type="AlphaFoldDB" id="A0A6I9MX93"/>
<feature type="compositionally biased region" description="Polar residues" evidence="6">
    <location>
        <begin position="780"/>
        <end position="789"/>
    </location>
</feature>
<evidence type="ECO:0000256" key="4">
    <source>
        <dbReference type="ARBA" id="ARBA00062892"/>
    </source>
</evidence>
<evidence type="ECO:0000256" key="5">
    <source>
        <dbReference type="ARBA" id="ARBA00067342"/>
    </source>
</evidence>
<dbReference type="PANTHER" id="PTHR12460:SF40">
    <property type="entry name" value="REGULATION OF NUCLEAR PRE-MRNA DOMAIN-CONTAINING PROTEIN 2"/>
    <property type="match status" value="1"/>
</dbReference>
<protein>
    <recommendedName>
        <fullName evidence="5">Regulation of nuclear pre-mRNA domain-containing protein 2</fullName>
    </recommendedName>
</protein>
<feature type="compositionally biased region" description="Pro residues" evidence="6">
    <location>
        <begin position="415"/>
        <end position="552"/>
    </location>
</feature>
<feature type="compositionally biased region" description="Low complexity" evidence="6">
    <location>
        <begin position="659"/>
        <end position="688"/>
    </location>
</feature>
<dbReference type="GO" id="GO:0031124">
    <property type="term" value="P:mRNA 3'-end processing"/>
    <property type="evidence" value="ECO:0007669"/>
    <property type="project" value="TreeGrafter"/>
</dbReference>
<reference evidence="9" key="1">
    <citation type="submission" date="2025-08" db="UniProtKB">
        <authorList>
            <consortium name="RefSeq"/>
        </authorList>
    </citation>
    <scope>IDENTIFICATION</scope>
    <source>
        <tissue evidence="9">Muscle</tissue>
    </source>
</reference>
<feature type="compositionally biased region" description="Low complexity" evidence="6">
    <location>
        <begin position="1212"/>
        <end position="1225"/>
    </location>
</feature>
<feature type="region of interest" description="Disordered" evidence="6">
    <location>
        <begin position="981"/>
        <end position="1022"/>
    </location>
</feature>
<dbReference type="GO" id="GO:0000993">
    <property type="term" value="F:RNA polymerase II complex binding"/>
    <property type="evidence" value="ECO:0007669"/>
    <property type="project" value="TreeGrafter"/>
</dbReference>
<evidence type="ECO:0000256" key="6">
    <source>
        <dbReference type="SAM" id="MobiDB-lite"/>
    </source>
</evidence>
<feature type="region of interest" description="Disordered" evidence="6">
    <location>
        <begin position="1041"/>
        <end position="1254"/>
    </location>
</feature>
<evidence type="ECO:0000259" key="7">
    <source>
        <dbReference type="PROSITE" id="PS51391"/>
    </source>
</evidence>
<evidence type="ECO:0000313" key="8">
    <source>
        <dbReference type="Proteomes" id="UP000504611"/>
    </source>
</evidence>
<dbReference type="SMART" id="SM00582">
    <property type="entry name" value="RPR"/>
    <property type="match status" value="1"/>
</dbReference>
<dbReference type="Gene3D" id="6.10.250.2560">
    <property type="match status" value="1"/>
</dbReference>
<feature type="region of interest" description="Disordered" evidence="6">
    <location>
        <begin position="835"/>
        <end position="950"/>
    </location>
</feature>
<feature type="compositionally biased region" description="Polar residues" evidence="6">
    <location>
        <begin position="704"/>
        <end position="720"/>
    </location>
</feature>
<proteinExistence type="predicted"/>
<dbReference type="Proteomes" id="UP000504611">
    <property type="component" value="Unplaced"/>
</dbReference>
<feature type="compositionally biased region" description="Basic residues" evidence="6">
    <location>
        <begin position="1181"/>
        <end position="1207"/>
    </location>
</feature>
<feature type="compositionally biased region" description="Low complexity" evidence="6">
    <location>
        <begin position="597"/>
        <end position="611"/>
    </location>
</feature>